<dbReference type="InterPro" id="IPR020449">
    <property type="entry name" value="Tscrpt_reg_AraC-type_HTH"/>
</dbReference>
<proteinExistence type="predicted"/>
<evidence type="ECO:0000313" key="7">
    <source>
        <dbReference type="Proteomes" id="UP001268651"/>
    </source>
</evidence>
<feature type="transmembrane region" description="Helical" evidence="4">
    <location>
        <begin position="6"/>
        <end position="26"/>
    </location>
</feature>
<keyword evidence="4" id="KW-0812">Transmembrane</keyword>
<dbReference type="Gene3D" id="1.10.10.60">
    <property type="entry name" value="Homeodomain-like"/>
    <property type="match status" value="1"/>
</dbReference>
<dbReference type="SMART" id="SM00342">
    <property type="entry name" value="HTH_ARAC"/>
    <property type="match status" value="1"/>
</dbReference>
<keyword evidence="3" id="KW-0804">Transcription</keyword>
<feature type="transmembrane region" description="Helical" evidence="4">
    <location>
        <begin position="213"/>
        <end position="234"/>
    </location>
</feature>
<gene>
    <name evidence="6" type="ORF">RXV94_12980</name>
</gene>
<evidence type="ECO:0000256" key="4">
    <source>
        <dbReference type="SAM" id="Phobius"/>
    </source>
</evidence>
<feature type="transmembrane region" description="Helical" evidence="4">
    <location>
        <begin position="100"/>
        <end position="119"/>
    </location>
</feature>
<dbReference type="Proteomes" id="UP001268651">
    <property type="component" value="Unassembled WGS sequence"/>
</dbReference>
<dbReference type="InterPro" id="IPR009057">
    <property type="entry name" value="Homeodomain-like_sf"/>
</dbReference>
<dbReference type="PANTHER" id="PTHR43280">
    <property type="entry name" value="ARAC-FAMILY TRANSCRIPTIONAL REGULATOR"/>
    <property type="match status" value="1"/>
</dbReference>
<feature type="transmembrane region" description="Helical" evidence="4">
    <location>
        <begin position="66"/>
        <end position="88"/>
    </location>
</feature>
<evidence type="ECO:0000256" key="1">
    <source>
        <dbReference type="ARBA" id="ARBA00023015"/>
    </source>
</evidence>
<keyword evidence="7" id="KW-1185">Reference proteome</keyword>
<keyword evidence="2" id="KW-0238">DNA-binding</keyword>
<dbReference type="SUPFAM" id="SSF46689">
    <property type="entry name" value="Homeodomain-like"/>
    <property type="match status" value="1"/>
</dbReference>
<organism evidence="6 7">
    <name type="scientific">Gilvirhabdus luticola</name>
    <dbReference type="NCBI Taxonomy" id="3079858"/>
    <lineage>
        <taxon>Bacteria</taxon>
        <taxon>Pseudomonadati</taxon>
        <taxon>Bacteroidota</taxon>
        <taxon>Flavobacteriia</taxon>
        <taxon>Flavobacteriales</taxon>
        <taxon>Flavobacteriaceae</taxon>
        <taxon>Gilvirhabdus</taxon>
    </lineage>
</organism>
<name>A0ABU3U9J0_9FLAO</name>
<dbReference type="PRINTS" id="PR00032">
    <property type="entry name" value="HTHARAC"/>
</dbReference>
<keyword evidence="1" id="KW-0805">Transcription regulation</keyword>
<feature type="transmembrane region" description="Helical" evidence="4">
    <location>
        <begin position="139"/>
        <end position="163"/>
    </location>
</feature>
<accession>A0ABU3U9J0</accession>
<keyword evidence="4" id="KW-1133">Transmembrane helix</keyword>
<dbReference type="InterPro" id="IPR018060">
    <property type="entry name" value="HTH_AraC"/>
</dbReference>
<protein>
    <submittedName>
        <fullName evidence="6">AraC family transcriptional regulator</fullName>
    </submittedName>
</protein>
<sequence length="384" mass="44951">MEDFTFQNLINLFLVLISWLLVIFLLTAKTKNKTSNILLASFLLVNAQDSSGILASYFVYPTHPGLGMLINNTVFFKLPLLYLYLLSVIYSNFKLKAKHLFHILGFVINFIILWPDFFAVDFESKWTFLEANAAGHELLAIKLSYITLHIQLFIYLVICFIEIKKYKQLLLENYADTKLLHHQWLFQLVTLLTISILLATIKNALRFMHLDVIFFYINWLVQLLALGIICWMVLKALHSPELFRGINSKLQLVKHMIKSEQHVTKSNNEDSEEIRSLKTYMEMEEPYLNPNLTIYKLSDQLQVPIKQLSLLINHDMNQHFFDFVNSYRIKKAMTLLQDPDKKDITVLEILYDVGFNSKSSFNTAFRKYTNLTPTQFRKRALNDL</sequence>
<evidence type="ECO:0000259" key="5">
    <source>
        <dbReference type="PROSITE" id="PS01124"/>
    </source>
</evidence>
<evidence type="ECO:0000313" key="6">
    <source>
        <dbReference type="EMBL" id="MDU8887077.1"/>
    </source>
</evidence>
<evidence type="ECO:0000256" key="2">
    <source>
        <dbReference type="ARBA" id="ARBA00023125"/>
    </source>
</evidence>
<dbReference type="InterPro" id="IPR018062">
    <property type="entry name" value="HTH_AraC-typ_CS"/>
</dbReference>
<feature type="transmembrane region" description="Helical" evidence="4">
    <location>
        <begin position="38"/>
        <end position="60"/>
    </location>
</feature>
<dbReference type="EMBL" id="JAWHTF010000008">
    <property type="protein sequence ID" value="MDU8887077.1"/>
    <property type="molecule type" value="Genomic_DNA"/>
</dbReference>
<feature type="domain" description="HTH araC/xylS-type" evidence="5">
    <location>
        <begin position="277"/>
        <end position="379"/>
    </location>
</feature>
<reference evidence="6 7" key="1">
    <citation type="submission" date="2023-10" db="EMBL/GenBank/DDBJ databases">
        <title>Marimonas sp. nov. isolated from tidal mud flat.</title>
        <authorList>
            <person name="Jaincy N.J."/>
            <person name="Srinivasan S."/>
            <person name="Lee S.-S."/>
        </authorList>
    </citation>
    <scope>NUCLEOTIDE SEQUENCE [LARGE SCALE GENOMIC DNA]</scope>
    <source>
        <strain evidence="6 7">MJ-SS3</strain>
    </source>
</reference>
<feature type="transmembrane region" description="Helical" evidence="4">
    <location>
        <begin position="184"/>
        <end position="201"/>
    </location>
</feature>
<evidence type="ECO:0000256" key="3">
    <source>
        <dbReference type="ARBA" id="ARBA00023163"/>
    </source>
</evidence>
<dbReference type="PROSITE" id="PS00041">
    <property type="entry name" value="HTH_ARAC_FAMILY_1"/>
    <property type="match status" value="1"/>
</dbReference>
<dbReference type="PROSITE" id="PS01124">
    <property type="entry name" value="HTH_ARAC_FAMILY_2"/>
    <property type="match status" value="1"/>
</dbReference>
<comment type="caution">
    <text evidence="6">The sequence shown here is derived from an EMBL/GenBank/DDBJ whole genome shotgun (WGS) entry which is preliminary data.</text>
</comment>
<keyword evidence="4" id="KW-0472">Membrane</keyword>
<dbReference type="PANTHER" id="PTHR43280:SF29">
    <property type="entry name" value="ARAC-FAMILY TRANSCRIPTIONAL REGULATOR"/>
    <property type="match status" value="1"/>
</dbReference>
<dbReference type="Pfam" id="PF12833">
    <property type="entry name" value="HTH_18"/>
    <property type="match status" value="1"/>
</dbReference>
<dbReference type="RefSeq" id="WP_316663175.1">
    <property type="nucleotide sequence ID" value="NZ_JAWHTF010000008.1"/>
</dbReference>